<evidence type="ECO:0000256" key="6">
    <source>
        <dbReference type="SAM" id="SignalP"/>
    </source>
</evidence>
<comment type="similarity">
    <text evidence="1">Belongs to the peptidase S9C family.</text>
</comment>
<protein>
    <submittedName>
        <fullName evidence="8">Peptidase S9</fullName>
    </submittedName>
</protein>
<dbReference type="InterPro" id="IPR011042">
    <property type="entry name" value="6-blade_b-propeller_TolB-like"/>
</dbReference>
<keyword evidence="4" id="KW-0378">Hydrolase</keyword>
<dbReference type="InterPro" id="IPR029058">
    <property type="entry name" value="AB_hydrolase_fold"/>
</dbReference>
<feature type="chain" id="PRO_5001966634" evidence="6">
    <location>
        <begin position="21"/>
        <end position="695"/>
    </location>
</feature>
<keyword evidence="5" id="KW-0720">Serine protease</keyword>
<dbReference type="AlphaFoldDB" id="A0A0A0M8X7"/>
<gene>
    <name evidence="8" type="ORF">N791_06600</name>
</gene>
<dbReference type="Pfam" id="PF07676">
    <property type="entry name" value="PD40"/>
    <property type="match status" value="2"/>
</dbReference>
<dbReference type="RefSeq" id="WP_027069230.1">
    <property type="nucleotide sequence ID" value="NZ_AUHT01000005.1"/>
</dbReference>
<accession>A0A0A0M8X7</accession>
<dbReference type="GO" id="GO:0004252">
    <property type="term" value="F:serine-type endopeptidase activity"/>
    <property type="evidence" value="ECO:0007669"/>
    <property type="project" value="TreeGrafter"/>
</dbReference>
<dbReference type="SUPFAM" id="SSF53474">
    <property type="entry name" value="alpha/beta-Hydrolases"/>
    <property type="match status" value="1"/>
</dbReference>
<proteinExistence type="inferred from homology"/>
<dbReference type="PANTHER" id="PTHR42776:SF13">
    <property type="entry name" value="DIPEPTIDYL-PEPTIDASE 5"/>
    <property type="match status" value="1"/>
</dbReference>
<dbReference type="InterPro" id="IPR011659">
    <property type="entry name" value="WD40"/>
</dbReference>
<name>A0A0A0M8X7_9GAMM</name>
<dbReference type="GO" id="GO:0006508">
    <property type="term" value="P:proteolysis"/>
    <property type="evidence" value="ECO:0007669"/>
    <property type="project" value="UniProtKB-KW"/>
</dbReference>
<sequence length="695" mass="76374">MRLHRAVLPLLIAFTLPATALPVSAAERGLQPEDLVGLDRYSSPVLSSNGRFLVFAKREVDMETGKATSSLWIENLHARDSAPPVRLTPEGWNANSPAFAPDGSGVFFLSSQDGSSQLYRIGPDGGEPVKLTSYPVDIGGYRIGPDGRQVAFHAEVFPDCGADLDCTKQRLDAREADPASGVVYDRMFVRHWDAWDDGRLNRVFVADLQTGAGDAAEPVLLAPELHANVPSRPFGGSEEYTWSPDGQSVVLSARLATPEEPWSTNFDLYRVPVNGGAAVNLTPDNPAWDTGAVFSPDGGTLYYRAMKRPGFEADRFGIMALDLASGERREVAPQWDRSADSITVSADGETLYVTAQDTGEHPLFAVHAGSGGVTKIIAGGSVGSVQLQGGTLAFTRNSLHSGDQVLVGGIGGAPERAITPSAGEMLPDVRFGEYEQFQFKGWNDGTVHGYVLKPWNYEEGKRYPVAFLIHGGPQGSFGNGWSYRWNPQTYAGQGYAVVMIDFHGSVGYGQEFTDAISQHWGDRPLEDLQKGWRAAQRRYGFLDGANACALGASYGGYMVNWIAGNWHTPSSGAWKCLVNHDGVFDTRMMGFATEELWFTEWENGGTPWQVPENYERFNPVHHVGEWRVPMLVIHGEKDFRIPVSQGLAAFTALQRQGIESKFLYFPDENHWVLQPHNSLLWHRTVNDWLRQHLGQ</sequence>
<comment type="caution">
    <text evidence="8">The sequence shown here is derived from an EMBL/GenBank/DDBJ whole genome shotgun (WGS) entry which is preliminary data.</text>
</comment>
<evidence type="ECO:0000256" key="3">
    <source>
        <dbReference type="ARBA" id="ARBA00022729"/>
    </source>
</evidence>
<dbReference type="Pfam" id="PF00326">
    <property type="entry name" value="Peptidase_S9"/>
    <property type="match status" value="1"/>
</dbReference>
<evidence type="ECO:0000313" key="8">
    <source>
        <dbReference type="EMBL" id="KGO99510.1"/>
    </source>
</evidence>
<dbReference type="FunFam" id="3.40.50.1820:FF:000028">
    <property type="entry name" value="S9 family peptidase"/>
    <property type="match status" value="1"/>
</dbReference>
<dbReference type="OrthoDB" id="9812921at2"/>
<dbReference type="eggNOG" id="COG0823">
    <property type="taxonomic scope" value="Bacteria"/>
</dbReference>
<keyword evidence="3 6" id="KW-0732">Signal</keyword>
<feature type="domain" description="Peptidase S9 prolyl oligopeptidase catalytic" evidence="7">
    <location>
        <begin position="481"/>
        <end position="694"/>
    </location>
</feature>
<evidence type="ECO:0000313" key="9">
    <source>
        <dbReference type="Proteomes" id="UP000030003"/>
    </source>
</evidence>
<evidence type="ECO:0000259" key="7">
    <source>
        <dbReference type="Pfam" id="PF00326"/>
    </source>
</evidence>
<evidence type="ECO:0000256" key="4">
    <source>
        <dbReference type="ARBA" id="ARBA00022801"/>
    </source>
</evidence>
<dbReference type="eggNOG" id="COG1506">
    <property type="taxonomic scope" value="Bacteria"/>
</dbReference>
<reference evidence="8 9" key="1">
    <citation type="submission" date="2013-08" db="EMBL/GenBank/DDBJ databases">
        <title>Genomic analysis of Lysobacter defluvii.</title>
        <authorList>
            <person name="Wang Q."/>
            <person name="Wang G."/>
        </authorList>
    </citation>
    <scope>NUCLEOTIDE SEQUENCE [LARGE SCALE GENOMIC DNA]</scope>
    <source>
        <strain evidence="8 9">IMMIB APB-9</strain>
    </source>
</reference>
<keyword evidence="9" id="KW-1185">Reference proteome</keyword>
<keyword evidence="2" id="KW-0645">Protease</keyword>
<evidence type="ECO:0000256" key="1">
    <source>
        <dbReference type="ARBA" id="ARBA00010040"/>
    </source>
</evidence>
<dbReference type="PANTHER" id="PTHR42776">
    <property type="entry name" value="SERINE PEPTIDASE S9 FAMILY MEMBER"/>
    <property type="match status" value="1"/>
</dbReference>
<dbReference type="SUPFAM" id="SSF82171">
    <property type="entry name" value="DPP6 N-terminal domain-like"/>
    <property type="match status" value="1"/>
</dbReference>
<dbReference type="InterPro" id="IPR001375">
    <property type="entry name" value="Peptidase_S9_cat"/>
</dbReference>
<dbReference type="Gene3D" id="3.40.50.1820">
    <property type="entry name" value="alpha/beta hydrolase"/>
    <property type="match status" value="1"/>
</dbReference>
<feature type="signal peptide" evidence="6">
    <location>
        <begin position="1"/>
        <end position="20"/>
    </location>
</feature>
<dbReference type="Proteomes" id="UP000030003">
    <property type="component" value="Unassembled WGS sequence"/>
</dbReference>
<dbReference type="Gene3D" id="2.120.10.30">
    <property type="entry name" value="TolB, C-terminal domain"/>
    <property type="match status" value="2"/>
</dbReference>
<evidence type="ECO:0000256" key="5">
    <source>
        <dbReference type="ARBA" id="ARBA00022825"/>
    </source>
</evidence>
<evidence type="ECO:0000256" key="2">
    <source>
        <dbReference type="ARBA" id="ARBA00022670"/>
    </source>
</evidence>
<organism evidence="8 9">
    <name type="scientific">Lysobacter defluvii IMMIB APB-9 = DSM 18482</name>
    <dbReference type="NCBI Taxonomy" id="1385515"/>
    <lineage>
        <taxon>Bacteria</taxon>
        <taxon>Pseudomonadati</taxon>
        <taxon>Pseudomonadota</taxon>
        <taxon>Gammaproteobacteria</taxon>
        <taxon>Lysobacterales</taxon>
        <taxon>Lysobacteraceae</taxon>
        <taxon>Novilysobacter</taxon>
    </lineage>
</organism>
<dbReference type="EMBL" id="AVBH01000013">
    <property type="protein sequence ID" value="KGO99510.1"/>
    <property type="molecule type" value="Genomic_DNA"/>
</dbReference>
<dbReference type="STRING" id="1385515.GCA_000423325_00741"/>